<evidence type="ECO:0008006" key="7">
    <source>
        <dbReference type="Google" id="ProtNLM"/>
    </source>
</evidence>
<feature type="compositionally biased region" description="Polar residues" evidence="1">
    <location>
        <begin position="994"/>
        <end position="1018"/>
    </location>
</feature>
<feature type="compositionally biased region" description="Basic and acidic residues" evidence="1">
    <location>
        <begin position="1063"/>
        <end position="1093"/>
    </location>
</feature>
<feature type="region of interest" description="Disordered" evidence="1">
    <location>
        <begin position="893"/>
        <end position="1355"/>
    </location>
</feature>
<feature type="compositionally biased region" description="Polar residues" evidence="1">
    <location>
        <begin position="471"/>
        <end position="484"/>
    </location>
</feature>
<feature type="compositionally biased region" description="Basic residues" evidence="1">
    <location>
        <begin position="329"/>
        <end position="340"/>
    </location>
</feature>
<feature type="compositionally biased region" description="Polar residues" evidence="1">
    <location>
        <begin position="23"/>
        <end position="55"/>
    </location>
</feature>
<feature type="compositionally biased region" description="Low complexity" evidence="1">
    <location>
        <begin position="1223"/>
        <end position="1235"/>
    </location>
</feature>
<feature type="region of interest" description="Disordered" evidence="1">
    <location>
        <begin position="1"/>
        <end position="183"/>
    </location>
</feature>
<evidence type="ECO:0000259" key="4">
    <source>
        <dbReference type="Pfam" id="PF24345"/>
    </source>
</evidence>
<feature type="domain" description="PH" evidence="3">
    <location>
        <begin position="758"/>
        <end position="900"/>
    </location>
</feature>
<feature type="region of interest" description="Disordered" evidence="1">
    <location>
        <begin position="521"/>
        <end position="544"/>
    </location>
</feature>
<dbReference type="Pfam" id="PF24345">
    <property type="entry name" value="PH_24"/>
    <property type="match status" value="1"/>
</dbReference>
<feature type="compositionally biased region" description="Low complexity" evidence="1">
    <location>
        <begin position="1019"/>
        <end position="1037"/>
    </location>
</feature>
<feature type="compositionally biased region" description="Basic and acidic residues" evidence="1">
    <location>
        <begin position="1206"/>
        <end position="1222"/>
    </location>
</feature>
<feature type="domain" description="DBL homology" evidence="2">
    <location>
        <begin position="545"/>
        <end position="744"/>
    </location>
</feature>
<feature type="region of interest" description="Disordered" evidence="1">
    <location>
        <begin position="1672"/>
        <end position="1746"/>
    </location>
</feature>
<name>A0AAN6F1C6_EXODE</name>
<feature type="compositionally biased region" description="Basic and acidic residues" evidence="1">
    <location>
        <begin position="393"/>
        <end position="403"/>
    </location>
</feature>
<comment type="caution">
    <text evidence="5">The sequence shown here is derived from an EMBL/GenBank/DDBJ whole genome shotgun (WGS) entry which is preliminary data.</text>
</comment>
<evidence type="ECO:0000256" key="1">
    <source>
        <dbReference type="SAM" id="MobiDB-lite"/>
    </source>
</evidence>
<feature type="compositionally biased region" description="Basic residues" evidence="1">
    <location>
        <begin position="410"/>
        <end position="421"/>
    </location>
</feature>
<sequence>MRPESSADFGRRTPKSRKVEPSSPLTINHVTPNRTSGLYDSNSVQDRIRQWQVQGAANAPAPDAVSVRSIPFSECPSTVSRPKSEYGDENAVRTEGRTRHKEDQERDTARSRSAPRKRIISDGHWKAKKETKDQKDARPPVPKVRPGSTHYDLSYTSNQERRNGRRRSDRQQNYMAKQEAEDKSIFDDGIRVVAVEDGRNSIHPLSEMDSQLDEDLAQRLAGVSMAREEMDTFSQTSIQPDETAGITRRTSKYAEMLSRAAASPADMDAPRSRKPGLFGRTKDIFGKSDPTPSLDKRLPSIEAWLEEQPDPFVDGEAAGDVPAVEVPRPLRRRTERKRRSTEKPSLIDPNKIWDSVQLTEEAVAPVPTSRRRHRSSKGGPDANGDPEAAVSPPHEKSDRHQDAEGSPSPLRRRGARHRRQRSSPMKELSPQIELADQKEALVTEGDVVSNREPSRTYSPQRAYSPPPEQVLPSTASRDVSTNNMVKPDSDAIMGELMVAENNCGLTRKLTTHEDLMTVLSQPRTGRSRRSARTRSKRNVQETGNSTSVQEILEVFRKEEEKYMRELRTLVDGVIPVLLQAVLSKTDSAAAAGLFTSSSTGSDQASFTKPIIEMGISLERLKTLHSRAPGQEADALISWASTAHRAYKDYIQSWRLGFQDIVINLAPLEGSKTTPKDEVMSRDESGDLVDTEGKKVDVAYLLKRPLVRVKALSRTFTRLDQECSKALAKRSADLFADLTTMAKRRNQEEQARLEDEAAANIDAMRVRDIRTMAAITGVVVDKSRRVKARDFFNLTFYHSTGQRMDCGVELIFRDNARGEPTGGDVLICEVDSTGKWLLFAPVELNSISARRGEDGFDLVVMIRGRAGLGQEWRELLALKTEDAQAVTEWINMLGSNPLPPRLNRTSSFAKRKPVPENELPNTTEPPKQESLQSYSTDHAAVSPEPLDVPLGEPSVIATRTNVSHRSDQKNPLLDKPLPRLNLGGGLASQPLPPLHTSTPTVDTRHTPSLVSSDASTVSDPSVKASLAALSSPPKSVSSNLEPTKQSRNAPVRPPISEPLFPHTPPKEKIPTQRNDDDQSPRPRGLRKDTPEKRPSVTTADVRPSSMPLVEPRSQASQIHTYYTGGSSEVSNSSTPAATAPRPGYQRALSSTPSKDLPTVSKVRHQQHQPPSVPTHASQPRTPEKSTPGNEQAKQDINSPVENQIFTDETRTSRSDNMRRKGSQDVDSPSSTPTSSVLQPRPNGSRAVPGSPEKSSKRRTSSPLKHEYAPSTTSDSASDYDTESVSDSSSDTSDALMSEFGDKPTPLVAITAGGRRTSKPTQVRTSTSIPSTGTRTLAPSDSASQGPYRRVPSSAAVPGHRKGRTIALICSWSDKGMWEQVHPDECSIVVSPGLIEAFEMSAAHSDPRVAAADGPDSRNSSLTDQPLVAFELTPIVALRRGTAIDISIRSPPTPNSRIKTTSIVMFRSRNPEECEALYGMINWARCNNPTYIQLQNARPRRQPSVTFNVGQDNHSRGRSSSWFNFGSRQKSSYRASSAPTPASIDFSVESSGTMASAFSALKRFGASSAFNLNRSSVIRRDGGGGGGTGGSSLYSSSSGTGTGSSSSTPAPSQLGFVPGKDGPNVPLTSAAAANGGGMVNNMKIRLYVRKGQHWENLGAARLSVLPPTAAVTATATATAESSRQPTPTQATQTMGGDLSAASSPPITPTHSRTPSNVTGTPVILGQPGGQGARGPRLPSSSHTPHRVHGNGLEKRLLITRNKDPGIVLLDAVLGESCFERIMQTGIAVKVWNEDEQIGHTGGVTMGRETVYMLQFPGTKEAQWVFQLCGSYRYAVGAGV</sequence>
<feature type="compositionally biased region" description="Polar residues" evidence="1">
    <location>
        <begin position="1678"/>
        <end position="1717"/>
    </location>
</feature>
<dbReference type="InterPro" id="IPR056416">
    <property type="entry name" value="DH_2_fung"/>
</dbReference>
<feature type="compositionally biased region" description="Basic and acidic residues" evidence="1">
    <location>
        <begin position="82"/>
        <end position="110"/>
    </location>
</feature>
<evidence type="ECO:0000259" key="3">
    <source>
        <dbReference type="Pfam" id="PF24344"/>
    </source>
</evidence>
<protein>
    <recommendedName>
        <fullName evidence="7">DH domain-containing protein</fullName>
    </recommendedName>
</protein>
<dbReference type="Pfam" id="PF24340">
    <property type="entry name" value="DH_2"/>
    <property type="match status" value="1"/>
</dbReference>
<feature type="compositionally biased region" description="Basic residues" evidence="1">
    <location>
        <begin position="525"/>
        <end position="537"/>
    </location>
</feature>
<proteinExistence type="predicted"/>
<feature type="region of interest" description="Disordered" evidence="1">
    <location>
        <begin position="257"/>
        <end position="484"/>
    </location>
</feature>
<feature type="compositionally biased region" description="Basic and acidic residues" evidence="1">
    <location>
        <begin position="119"/>
        <end position="138"/>
    </location>
</feature>
<dbReference type="Pfam" id="PF24344">
    <property type="entry name" value="PH_23"/>
    <property type="match status" value="1"/>
</dbReference>
<feature type="region of interest" description="Disordered" evidence="1">
    <location>
        <begin position="1577"/>
        <end position="1633"/>
    </location>
</feature>
<feature type="compositionally biased region" description="Polar residues" evidence="1">
    <location>
        <begin position="1173"/>
        <end position="1205"/>
    </location>
</feature>
<accession>A0AAN6F1C6</accession>
<reference evidence="5" key="1">
    <citation type="submission" date="2023-01" db="EMBL/GenBank/DDBJ databases">
        <title>Exophiala dermititidis isolated from Cystic Fibrosis Patient.</title>
        <authorList>
            <person name="Kurbessoian T."/>
            <person name="Crocker A."/>
            <person name="Murante D."/>
            <person name="Hogan D.A."/>
            <person name="Stajich J.E."/>
        </authorList>
    </citation>
    <scope>NUCLEOTIDE SEQUENCE</scope>
    <source>
        <strain evidence="5">Ex8</strain>
    </source>
</reference>
<feature type="compositionally biased region" description="Low complexity" evidence="1">
    <location>
        <begin position="1283"/>
        <end position="1292"/>
    </location>
</feature>
<evidence type="ECO:0000259" key="2">
    <source>
        <dbReference type="Pfam" id="PF24340"/>
    </source>
</evidence>
<feature type="compositionally biased region" description="Low complexity" evidence="1">
    <location>
        <begin position="915"/>
        <end position="924"/>
    </location>
</feature>
<organism evidence="5 6">
    <name type="scientific">Exophiala dermatitidis</name>
    <name type="common">Black yeast-like fungus</name>
    <name type="synonym">Wangiella dermatitidis</name>
    <dbReference type="NCBI Taxonomy" id="5970"/>
    <lineage>
        <taxon>Eukaryota</taxon>
        <taxon>Fungi</taxon>
        <taxon>Dikarya</taxon>
        <taxon>Ascomycota</taxon>
        <taxon>Pezizomycotina</taxon>
        <taxon>Eurotiomycetes</taxon>
        <taxon>Chaetothyriomycetidae</taxon>
        <taxon>Chaetothyriales</taxon>
        <taxon>Herpotrichiellaceae</taxon>
        <taxon>Exophiala</taxon>
    </lineage>
</organism>
<dbReference type="EMBL" id="JAJGCB010000001">
    <property type="protein sequence ID" value="KAJ8995452.1"/>
    <property type="molecule type" value="Genomic_DNA"/>
</dbReference>
<feature type="domain" description="PH" evidence="4">
    <location>
        <begin position="1358"/>
        <end position="1496"/>
    </location>
</feature>
<dbReference type="Proteomes" id="UP001161757">
    <property type="component" value="Unassembled WGS sequence"/>
</dbReference>
<gene>
    <name evidence="5" type="ORF">HRR80_000224</name>
</gene>
<dbReference type="InterPro" id="IPR056222">
    <property type="entry name" value="PH_23"/>
</dbReference>
<feature type="compositionally biased region" description="Polar residues" evidence="1">
    <location>
        <begin position="1038"/>
        <end position="1047"/>
    </location>
</feature>
<dbReference type="InterPro" id="IPR056223">
    <property type="entry name" value="PH_24"/>
</dbReference>
<evidence type="ECO:0000313" key="6">
    <source>
        <dbReference type="Proteomes" id="UP001161757"/>
    </source>
</evidence>
<feature type="region of interest" description="Disordered" evidence="1">
    <location>
        <begin position="1502"/>
        <end position="1521"/>
    </location>
</feature>
<evidence type="ECO:0000313" key="5">
    <source>
        <dbReference type="EMBL" id="KAJ8995452.1"/>
    </source>
</evidence>
<feature type="compositionally biased region" description="Polar residues" evidence="1">
    <location>
        <begin position="1112"/>
        <end position="1135"/>
    </location>
</feature>
<feature type="compositionally biased region" description="Low complexity" evidence="1">
    <location>
        <begin position="1589"/>
        <end position="1606"/>
    </location>
</feature>
<feature type="compositionally biased region" description="Polar residues" evidence="1">
    <location>
        <begin position="1317"/>
        <end position="1343"/>
    </location>
</feature>
<feature type="compositionally biased region" description="Basic and acidic residues" evidence="1">
    <location>
        <begin position="1"/>
        <end position="11"/>
    </location>
</feature>